<keyword evidence="5" id="KW-1185">Reference proteome</keyword>
<evidence type="ECO:0000256" key="1">
    <source>
        <dbReference type="SAM" id="MobiDB-lite"/>
    </source>
</evidence>
<dbReference type="Pfam" id="PF02469">
    <property type="entry name" value="Fasciclin"/>
    <property type="match status" value="2"/>
</dbReference>
<feature type="region of interest" description="Disordered" evidence="1">
    <location>
        <begin position="25"/>
        <end position="50"/>
    </location>
</feature>
<evidence type="ECO:0000313" key="5">
    <source>
        <dbReference type="Proteomes" id="UP000775547"/>
    </source>
</evidence>
<dbReference type="OrthoDB" id="7700931at2759"/>
<dbReference type="GO" id="GO:0016236">
    <property type="term" value="P:macroautophagy"/>
    <property type="evidence" value="ECO:0007669"/>
    <property type="project" value="TreeGrafter"/>
</dbReference>
<reference evidence="4" key="2">
    <citation type="submission" date="2021-10" db="EMBL/GenBank/DDBJ databases">
        <title>Phylogenomics reveals ancestral predisposition of the termite-cultivated fungus Termitomyces towards a domesticated lifestyle.</title>
        <authorList>
            <person name="Auxier B."/>
            <person name="Grum-Grzhimaylo A."/>
            <person name="Cardenas M.E."/>
            <person name="Lodge J.D."/>
            <person name="Laessoe T."/>
            <person name="Pedersen O."/>
            <person name="Smith M.E."/>
            <person name="Kuyper T.W."/>
            <person name="Franco-Molano E.A."/>
            <person name="Baroni T.J."/>
            <person name="Aanen D.K."/>
        </authorList>
    </citation>
    <scope>NUCLEOTIDE SEQUENCE</scope>
    <source>
        <strain evidence="4">AP01</strain>
        <tissue evidence="4">Mycelium</tissue>
    </source>
</reference>
<feature type="region of interest" description="Disordered" evidence="1">
    <location>
        <begin position="582"/>
        <end position="601"/>
    </location>
</feature>
<feature type="domain" description="FAS1" evidence="3">
    <location>
        <begin position="241"/>
        <end position="332"/>
    </location>
</feature>
<dbReference type="Gene3D" id="2.30.180.10">
    <property type="entry name" value="FAS1 domain"/>
    <property type="match status" value="2"/>
</dbReference>
<comment type="caution">
    <text evidence="4">The sequence shown here is derived from an EMBL/GenBank/DDBJ whole genome shotgun (WGS) entry which is preliminary data.</text>
</comment>
<proteinExistence type="predicted"/>
<protein>
    <recommendedName>
        <fullName evidence="3">FAS1 domain-containing protein</fullName>
    </recommendedName>
</protein>
<dbReference type="SUPFAM" id="SSF82153">
    <property type="entry name" value="FAS1 domain"/>
    <property type="match status" value="2"/>
</dbReference>
<evidence type="ECO:0000259" key="3">
    <source>
        <dbReference type="PROSITE" id="PS50213"/>
    </source>
</evidence>
<dbReference type="Proteomes" id="UP000775547">
    <property type="component" value="Unassembled WGS sequence"/>
</dbReference>
<dbReference type="GO" id="GO:0005615">
    <property type="term" value="C:extracellular space"/>
    <property type="evidence" value="ECO:0007669"/>
    <property type="project" value="TreeGrafter"/>
</dbReference>
<dbReference type="PANTHER" id="PTHR10900">
    <property type="entry name" value="PERIOSTIN-RELATED"/>
    <property type="match status" value="1"/>
</dbReference>
<feature type="chain" id="PRO_5040463566" description="FAS1 domain-containing protein" evidence="2">
    <location>
        <begin position="20"/>
        <end position="632"/>
    </location>
</feature>
<dbReference type="PANTHER" id="PTHR10900:SF122">
    <property type="entry name" value="FAS1 DOMAIN-CONTAINING PROTEIN"/>
    <property type="match status" value="1"/>
</dbReference>
<reference evidence="4" key="1">
    <citation type="submission" date="2020-07" db="EMBL/GenBank/DDBJ databases">
        <authorList>
            <person name="Nieuwenhuis M."/>
            <person name="Van De Peppel L.J.J."/>
        </authorList>
    </citation>
    <scope>NUCLEOTIDE SEQUENCE</scope>
    <source>
        <strain evidence="4">AP01</strain>
        <tissue evidence="4">Mycelium</tissue>
    </source>
</reference>
<feature type="signal peptide" evidence="2">
    <location>
        <begin position="1"/>
        <end position="19"/>
    </location>
</feature>
<dbReference type="EMBL" id="JABCKV010000051">
    <property type="protein sequence ID" value="KAG5645031.1"/>
    <property type="molecule type" value="Genomic_DNA"/>
</dbReference>
<sequence>MRFPTVALVVGAVAVTAASVHPPDLAQQAFGGHHDPPDPPQKPLPWPGTGNETIYTTLSNDKEYTKLVKAINFSDKIASVLNNSKADITFFAVPDSALHRPHRRDFTIQHLDAVASLVQGYDLSDAVHLIDEFETNTAHGKGDDEKKKRRKKFLKKLLRVILSYHILPHKFDAVRLADNNTFPTNLVLPDALGSRALRIRVSHNIVSPTPTINFYSKVVRPNGPASNGIIHGVNHPLLPPPPVFQELFVAPSVFSTFTSAIQRTGLTDHLDLRYVRGKKDKKGSLEGAGAVTVFAPTNRAFDVLPKKLKLFLFSPFGTRILRKLLQYHIVPDAVFHTDYLYNETDSKDAVRFCKHQTFDISKLGALGTEEYPLRFHSSQSGCGCSGIEDYYSQFQEYSLTFMDADGLKFLGGREPFIPPQVSQEKQKEDVTAPNNPFEYNTKHYEEILAMDTEKYEALTDAQQEYAARYLELYDLLVDGPAEPMPTIHRTFHYPASVNDYRCSGTRKRLPKPIVSFHTKLPTDLGSFYIHARVEKFNVSIPIPGPRRPHWVTTKFTANGRSVFLPDVIGLNGAVHAVNQLLDPRGHHPGHHDDDEHHQQSGAKQYEAYGNHRVMDDAWDDWEEWLPKWAAEN</sequence>
<name>A0A9P7KEN5_9AGAR</name>
<dbReference type="PROSITE" id="PS50213">
    <property type="entry name" value="FAS1"/>
    <property type="match status" value="2"/>
</dbReference>
<evidence type="ECO:0000313" key="4">
    <source>
        <dbReference type="EMBL" id="KAG5645031.1"/>
    </source>
</evidence>
<evidence type="ECO:0000256" key="2">
    <source>
        <dbReference type="SAM" id="SignalP"/>
    </source>
</evidence>
<dbReference type="InterPro" id="IPR000782">
    <property type="entry name" value="FAS1_domain"/>
</dbReference>
<dbReference type="InterPro" id="IPR036378">
    <property type="entry name" value="FAS1_dom_sf"/>
</dbReference>
<dbReference type="GO" id="GO:0000329">
    <property type="term" value="C:fungal-type vacuole membrane"/>
    <property type="evidence" value="ECO:0007669"/>
    <property type="project" value="TreeGrafter"/>
</dbReference>
<dbReference type="InterPro" id="IPR050904">
    <property type="entry name" value="Adhesion/Biosynth-related"/>
</dbReference>
<organism evidence="4 5">
    <name type="scientific">Asterophora parasitica</name>
    <dbReference type="NCBI Taxonomy" id="117018"/>
    <lineage>
        <taxon>Eukaryota</taxon>
        <taxon>Fungi</taxon>
        <taxon>Dikarya</taxon>
        <taxon>Basidiomycota</taxon>
        <taxon>Agaricomycotina</taxon>
        <taxon>Agaricomycetes</taxon>
        <taxon>Agaricomycetidae</taxon>
        <taxon>Agaricales</taxon>
        <taxon>Tricholomatineae</taxon>
        <taxon>Lyophyllaceae</taxon>
        <taxon>Asterophora</taxon>
    </lineage>
</organism>
<gene>
    <name evidence="4" type="ORF">DXG03_007210</name>
</gene>
<accession>A0A9P7KEN5</accession>
<feature type="domain" description="FAS1" evidence="3">
    <location>
        <begin position="51"/>
        <end position="237"/>
    </location>
</feature>
<keyword evidence="2" id="KW-0732">Signal</keyword>
<dbReference type="SMART" id="SM00554">
    <property type="entry name" value="FAS1"/>
    <property type="match status" value="2"/>
</dbReference>
<dbReference type="AlphaFoldDB" id="A0A9P7KEN5"/>